<feature type="transmembrane region" description="Helical" evidence="7">
    <location>
        <begin position="67"/>
        <end position="85"/>
    </location>
</feature>
<feature type="transmembrane region" description="Helical" evidence="7">
    <location>
        <begin position="200"/>
        <end position="224"/>
    </location>
</feature>
<dbReference type="InterPro" id="IPR048279">
    <property type="entry name" value="MdtK-like"/>
</dbReference>
<comment type="caution">
    <text evidence="8">The sequence shown here is derived from an EMBL/GenBank/DDBJ whole genome shotgun (WGS) entry which is preliminary data.</text>
</comment>
<evidence type="ECO:0000256" key="4">
    <source>
        <dbReference type="ARBA" id="ARBA00022692"/>
    </source>
</evidence>
<proteinExistence type="predicted"/>
<feature type="transmembrane region" description="Helical" evidence="7">
    <location>
        <begin position="327"/>
        <end position="346"/>
    </location>
</feature>
<dbReference type="GO" id="GO:0005886">
    <property type="term" value="C:plasma membrane"/>
    <property type="evidence" value="ECO:0007669"/>
    <property type="project" value="UniProtKB-SubCell"/>
</dbReference>
<dbReference type="NCBIfam" id="TIGR00797">
    <property type="entry name" value="matE"/>
    <property type="match status" value="1"/>
</dbReference>
<dbReference type="PANTHER" id="PTHR43549">
    <property type="entry name" value="MULTIDRUG RESISTANCE PROTEIN YPNP-RELATED"/>
    <property type="match status" value="1"/>
</dbReference>
<keyword evidence="3" id="KW-1003">Cell membrane</keyword>
<feature type="transmembrane region" description="Helical" evidence="7">
    <location>
        <begin position="147"/>
        <end position="168"/>
    </location>
</feature>
<keyword evidence="4 7" id="KW-0812">Transmembrane</keyword>
<evidence type="ECO:0000313" key="9">
    <source>
        <dbReference type="Proteomes" id="UP000823638"/>
    </source>
</evidence>
<dbReference type="AlphaFoldDB" id="A0A9D9HP82"/>
<dbReference type="GO" id="GO:0015297">
    <property type="term" value="F:antiporter activity"/>
    <property type="evidence" value="ECO:0007669"/>
    <property type="project" value="InterPro"/>
</dbReference>
<keyword evidence="5 7" id="KW-1133">Transmembrane helix</keyword>
<sequence length="455" mass="49418">MQTSNLKKNIAGKDMTKGNPLKLIFLYSMPLLVGNIVQQLYNMADTIIVGKLLGTRALAAVGTTGPMNFLIIGFVTGLTAGFAVITAQKYGAKDTENLKKSVAMNLMLNIFFSVLMTAISLITTDPILTIINTPKEIFLESSVYIKIIYWGISGIVLYNGTSCILRALGDSKTPLYFLIASSLLNIILDIIFILRFNLGVGGAALATVISQSLSGLGTLVYMIVKYPVIRTRKTDYKWNTYFAWQHLKIGLPMAFQFSITAIGVVVLQGALNIFGSVKIAAYTAAQKVEQLTAVAAGTFGVTMANYTGQNLGAGDLQRIKDGTNKSALLTIGFSIISMIIAIAFSGPLSALFINKEETQVIEASKLYLYSTAPFYPFLFTIFIYRNVLQSLGRGFMPLMAGVFELLARTIAAYKLPQVAGYLGICLAGPLAWIGASVPLFISYRVIIKKFKIPNK</sequence>
<accession>A0A9D9HP82</accession>
<feature type="transmembrane region" description="Helical" evidence="7">
    <location>
        <begin position="175"/>
        <end position="194"/>
    </location>
</feature>
<feature type="transmembrane region" description="Helical" evidence="7">
    <location>
        <begin position="106"/>
        <end position="127"/>
    </location>
</feature>
<evidence type="ECO:0000256" key="7">
    <source>
        <dbReference type="SAM" id="Phobius"/>
    </source>
</evidence>
<dbReference type="PANTHER" id="PTHR43549:SF3">
    <property type="entry name" value="MULTIDRUG RESISTANCE PROTEIN YPNP-RELATED"/>
    <property type="match status" value="1"/>
</dbReference>
<evidence type="ECO:0000256" key="2">
    <source>
        <dbReference type="ARBA" id="ARBA00022448"/>
    </source>
</evidence>
<dbReference type="GO" id="GO:0042910">
    <property type="term" value="F:xenobiotic transmembrane transporter activity"/>
    <property type="evidence" value="ECO:0007669"/>
    <property type="project" value="InterPro"/>
</dbReference>
<dbReference type="InterPro" id="IPR002528">
    <property type="entry name" value="MATE_fam"/>
</dbReference>
<dbReference type="EMBL" id="JADIMM010000062">
    <property type="protein sequence ID" value="MBO8457434.1"/>
    <property type="molecule type" value="Genomic_DNA"/>
</dbReference>
<dbReference type="CDD" id="cd13138">
    <property type="entry name" value="MATE_yoeA_like"/>
    <property type="match status" value="1"/>
</dbReference>
<comment type="subcellular location">
    <subcellularLocation>
        <location evidence="1">Cell membrane</location>
        <topology evidence="1">Multi-pass membrane protein</topology>
    </subcellularLocation>
</comment>
<evidence type="ECO:0000256" key="6">
    <source>
        <dbReference type="ARBA" id="ARBA00023136"/>
    </source>
</evidence>
<dbReference type="Proteomes" id="UP000823638">
    <property type="component" value="Unassembled WGS sequence"/>
</dbReference>
<name>A0A9D9HP82_9SPIR</name>
<keyword evidence="2" id="KW-0813">Transport</keyword>
<feature type="transmembrane region" description="Helical" evidence="7">
    <location>
        <begin position="21"/>
        <end position="41"/>
    </location>
</feature>
<evidence type="ECO:0000256" key="3">
    <source>
        <dbReference type="ARBA" id="ARBA00022475"/>
    </source>
</evidence>
<dbReference type="PIRSF" id="PIRSF006603">
    <property type="entry name" value="DinF"/>
    <property type="match status" value="1"/>
</dbReference>
<reference evidence="8" key="2">
    <citation type="journal article" date="2021" name="PeerJ">
        <title>Extensive microbial diversity within the chicken gut microbiome revealed by metagenomics and culture.</title>
        <authorList>
            <person name="Gilroy R."/>
            <person name="Ravi A."/>
            <person name="Getino M."/>
            <person name="Pursley I."/>
            <person name="Horton D.L."/>
            <person name="Alikhan N.F."/>
            <person name="Baker D."/>
            <person name="Gharbi K."/>
            <person name="Hall N."/>
            <person name="Watson M."/>
            <person name="Adriaenssens E.M."/>
            <person name="Foster-Nyarko E."/>
            <person name="Jarju S."/>
            <person name="Secka A."/>
            <person name="Antonio M."/>
            <person name="Oren A."/>
            <person name="Chaudhuri R.R."/>
            <person name="La Ragione R."/>
            <person name="Hildebrand F."/>
            <person name="Pallen M.J."/>
        </authorList>
    </citation>
    <scope>NUCLEOTIDE SEQUENCE</scope>
    <source>
        <strain evidence="8">10532</strain>
    </source>
</reference>
<feature type="transmembrane region" description="Helical" evidence="7">
    <location>
        <begin position="421"/>
        <end position="446"/>
    </location>
</feature>
<reference evidence="8" key="1">
    <citation type="submission" date="2020-10" db="EMBL/GenBank/DDBJ databases">
        <authorList>
            <person name="Gilroy R."/>
        </authorList>
    </citation>
    <scope>NUCLEOTIDE SEQUENCE</scope>
    <source>
        <strain evidence="8">10532</strain>
    </source>
</reference>
<protein>
    <submittedName>
        <fullName evidence="8">MATE family efflux transporter</fullName>
    </submittedName>
</protein>
<evidence type="ECO:0000256" key="1">
    <source>
        <dbReference type="ARBA" id="ARBA00004651"/>
    </source>
</evidence>
<organism evidence="8 9">
    <name type="scientific">Candidatus Gallitreponema excrementavium</name>
    <dbReference type="NCBI Taxonomy" id="2840840"/>
    <lineage>
        <taxon>Bacteria</taxon>
        <taxon>Pseudomonadati</taxon>
        <taxon>Spirochaetota</taxon>
        <taxon>Spirochaetia</taxon>
        <taxon>Spirochaetales</taxon>
        <taxon>Candidatus Gallitreponema</taxon>
    </lineage>
</organism>
<evidence type="ECO:0000256" key="5">
    <source>
        <dbReference type="ARBA" id="ARBA00022989"/>
    </source>
</evidence>
<feature type="transmembrane region" description="Helical" evidence="7">
    <location>
        <begin position="366"/>
        <end position="384"/>
    </location>
</feature>
<keyword evidence="6 7" id="KW-0472">Membrane</keyword>
<evidence type="ECO:0000313" key="8">
    <source>
        <dbReference type="EMBL" id="MBO8457434.1"/>
    </source>
</evidence>
<dbReference type="InterPro" id="IPR052031">
    <property type="entry name" value="Membrane_Transporter-Flippase"/>
</dbReference>
<dbReference type="Pfam" id="PF01554">
    <property type="entry name" value="MatE"/>
    <property type="match status" value="2"/>
</dbReference>
<gene>
    <name evidence="8" type="ORF">IAA81_04305</name>
</gene>